<gene>
    <name evidence="7" type="ORF">CQW49_15850</name>
</gene>
<dbReference type="GO" id="GO:0009055">
    <property type="term" value="F:electron transfer activity"/>
    <property type="evidence" value="ECO:0007669"/>
    <property type="project" value="InterPro"/>
</dbReference>
<dbReference type="STRING" id="595536.GCA_000178815_02011"/>
<dbReference type="GO" id="GO:0020037">
    <property type="term" value="F:heme binding"/>
    <property type="evidence" value="ECO:0007669"/>
    <property type="project" value="InterPro"/>
</dbReference>
<organism evidence="7 8">
    <name type="scientific">Methylosinus trichosporium (strain ATCC 35070 / NCIMB 11131 / UNIQEM 75 / OB3b)</name>
    <dbReference type="NCBI Taxonomy" id="595536"/>
    <lineage>
        <taxon>Bacteria</taxon>
        <taxon>Pseudomonadati</taxon>
        <taxon>Pseudomonadota</taxon>
        <taxon>Alphaproteobacteria</taxon>
        <taxon>Hyphomicrobiales</taxon>
        <taxon>Methylocystaceae</taxon>
        <taxon>Methylosinus</taxon>
    </lineage>
</organism>
<feature type="domain" description="Cytochrome c" evidence="6">
    <location>
        <begin position="24"/>
        <end position="100"/>
    </location>
</feature>
<reference evidence="8" key="1">
    <citation type="submission" date="2017-10" db="EMBL/GenBank/DDBJ databases">
        <title>Completed PacBio SMRT sequence of Methylosinus trichosporium OB3b reveals presence of a third large plasmid.</title>
        <authorList>
            <person name="Charles T.C."/>
            <person name="Lynch M.D.J."/>
            <person name="Heil J.R."/>
            <person name="Cheng J."/>
        </authorList>
    </citation>
    <scope>NUCLEOTIDE SEQUENCE [LARGE SCALE GENOMIC DNA]</scope>
    <source>
        <strain evidence="8">OB3b</strain>
    </source>
</reference>
<evidence type="ECO:0000313" key="8">
    <source>
        <dbReference type="Proteomes" id="UP000230709"/>
    </source>
</evidence>
<name>A0A2D2D2I1_METT3</name>
<keyword evidence="3 4" id="KW-0408">Iron</keyword>
<dbReference type="Gene3D" id="1.10.760.10">
    <property type="entry name" value="Cytochrome c-like domain"/>
    <property type="match status" value="1"/>
</dbReference>
<dbReference type="InterPro" id="IPR009056">
    <property type="entry name" value="Cyt_c-like_dom"/>
</dbReference>
<dbReference type="EMBL" id="CP023737">
    <property type="protein sequence ID" value="ATQ69190.1"/>
    <property type="molecule type" value="Genomic_DNA"/>
</dbReference>
<evidence type="ECO:0000256" key="1">
    <source>
        <dbReference type="ARBA" id="ARBA00022617"/>
    </source>
</evidence>
<dbReference type="AlphaFoldDB" id="A0A2D2D2I1"/>
<dbReference type="Proteomes" id="UP000230709">
    <property type="component" value="Chromosome"/>
</dbReference>
<dbReference type="KEGG" id="mtw:CQW49_15850"/>
<evidence type="ECO:0000256" key="4">
    <source>
        <dbReference type="PROSITE-ProRule" id="PRU00433"/>
    </source>
</evidence>
<keyword evidence="5" id="KW-0732">Signal</keyword>
<keyword evidence="8" id="KW-1185">Reference proteome</keyword>
<keyword evidence="1 4" id="KW-0349">Heme</keyword>
<dbReference type="InterPro" id="IPR036909">
    <property type="entry name" value="Cyt_c-like_dom_sf"/>
</dbReference>
<dbReference type="RefSeq" id="WP_003610060.1">
    <property type="nucleotide sequence ID" value="NZ_ADVE02000001.1"/>
</dbReference>
<evidence type="ECO:0000313" key="7">
    <source>
        <dbReference type="EMBL" id="ATQ69190.1"/>
    </source>
</evidence>
<dbReference type="PROSITE" id="PS51007">
    <property type="entry name" value="CYTC"/>
    <property type="match status" value="1"/>
</dbReference>
<accession>A0A2D2D2I1</accession>
<dbReference type="Pfam" id="PF13442">
    <property type="entry name" value="Cytochrome_CBB3"/>
    <property type="match status" value="1"/>
</dbReference>
<evidence type="ECO:0000256" key="3">
    <source>
        <dbReference type="ARBA" id="ARBA00023004"/>
    </source>
</evidence>
<dbReference type="GO" id="GO:0046872">
    <property type="term" value="F:metal ion binding"/>
    <property type="evidence" value="ECO:0007669"/>
    <property type="project" value="UniProtKB-KW"/>
</dbReference>
<dbReference type="SUPFAM" id="SSF46626">
    <property type="entry name" value="Cytochrome c"/>
    <property type="match status" value="1"/>
</dbReference>
<evidence type="ECO:0000256" key="2">
    <source>
        <dbReference type="ARBA" id="ARBA00022723"/>
    </source>
</evidence>
<proteinExistence type="predicted"/>
<keyword evidence="2 4" id="KW-0479">Metal-binding</keyword>
<evidence type="ECO:0000256" key="5">
    <source>
        <dbReference type="SAM" id="SignalP"/>
    </source>
</evidence>
<feature type="signal peptide" evidence="5">
    <location>
        <begin position="1"/>
        <end position="24"/>
    </location>
</feature>
<sequence>MRIKFIVAVSAFAVAALAPVVASAGASEGRKAWMKLNCNGCHGDNGGGGMGPNVRHKEAGDVREAMYGDKKEGGMRSYKGLALVGPNDIADIAAYLATIGTSKEPKWVDWWRH</sequence>
<evidence type="ECO:0000259" key="6">
    <source>
        <dbReference type="PROSITE" id="PS51007"/>
    </source>
</evidence>
<protein>
    <recommendedName>
        <fullName evidence="6">Cytochrome c domain-containing protein</fullName>
    </recommendedName>
</protein>
<feature type="chain" id="PRO_5013575101" description="Cytochrome c domain-containing protein" evidence="5">
    <location>
        <begin position="25"/>
        <end position="113"/>
    </location>
</feature>